<dbReference type="KEGG" id="sphk:SKP52_19275"/>
<evidence type="ECO:0000313" key="2">
    <source>
        <dbReference type="EMBL" id="AJA10723.1"/>
    </source>
</evidence>
<dbReference type="STRING" id="1515612.SKP52_19275"/>
<dbReference type="HOGENOM" id="CLU_136788_0_0_5"/>
<organism evidence="2 3">
    <name type="scientific">Sphingopyxis fribergensis</name>
    <dbReference type="NCBI Taxonomy" id="1515612"/>
    <lineage>
        <taxon>Bacteria</taxon>
        <taxon>Pseudomonadati</taxon>
        <taxon>Pseudomonadota</taxon>
        <taxon>Alphaproteobacteria</taxon>
        <taxon>Sphingomonadales</taxon>
        <taxon>Sphingomonadaceae</taxon>
        <taxon>Sphingopyxis</taxon>
    </lineage>
</organism>
<dbReference type="AlphaFoldDB" id="A0A0A7PNG3"/>
<keyword evidence="1" id="KW-0812">Transmembrane</keyword>
<protein>
    <submittedName>
        <fullName evidence="2">Conserved Putative membrane protein</fullName>
    </submittedName>
</protein>
<feature type="transmembrane region" description="Helical" evidence="1">
    <location>
        <begin position="12"/>
        <end position="35"/>
    </location>
</feature>
<gene>
    <name evidence="2" type="ORF">SKP52_19275</name>
</gene>
<proteinExistence type="predicted"/>
<dbReference type="EMBL" id="CP009122">
    <property type="protein sequence ID" value="AJA10723.1"/>
    <property type="molecule type" value="Genomic_DNA"/>
</dbReference>
<sequence>MLLMLLQIVHIILTVLWWFIIAQAVMSWLIAFNVINTHSQFVGQLWTVLDRITEPLYRPFRRIMPDFGGLDLTPMLVLIIIIILDGPVLSYLARLAYANGMA</sequence>
<dbReference type="InterPro" id="IPR003425">
    <property type="entry name" value="CCB3/YggT"/>
</dbReference>
<keyword evidence="1" id="KW-1133">Transmembrane helix</keyword>
<dbReference type="Proteomes" id="UP000030907">
    <property type="component" value="Chromosome"/>
</dbReference>
<feature type="transmembrane region" description="Helical" evidence="1">
    <location>
        <begin position="75"/>
        <end position="97"/>
    </location>
</feature>
<keyword evidence="3" id="KW-1185">Reference proteome</keyword>
<dbReference type="Pfam" id="PF02325">
    <property type="entry name" value="CCB3_YggT"/>
    <property type="match status" value="1"/>
</dbReference>
<reference evidence="2 3" key="1">
    <citation type="journal article" date="2015" name="Int. J. Syst. Evol. Microbiol.">
        <title>Description of Sphingopyxis fribergensis sp. nov. - a soil bacterium with the ability to degrade styrene and phenylacetic acid.</title>
        <authorList>
            <person name="Oelschlagel M."/>
            <person name="Ruckert C."/>
            <person name="Kalinowski J."/>
            <person name="Schmidt G."/>
            <person name="Schlomann M."/>
            <person name="Tischler D."/>
        </authorList>
    </citation>
    <scope>NUCLEOTIDE SEQUENCE [LARGE SCALE GENOMIC DNA]</scope>
    <source>
        <strain evidence="2 3">Kp5.2</strain>
    </source>
</reference>
<dbReference type="GO" id="GO:0016020">
    <property type="term" value="C:membrane"/>
    <property type="evidence" value="ECO:0007669"/>
    <property type="project" value="InterPro"/>
</dbReference>
<evidence type="ECO:0000313" key="3">
    <source>
        <dbReference type="Proteomes" id="UP000030907"/>
    </source>
</evidence>
<evidence type="ECO:0000256" key="1">
    <source>
        <dbReference type="SAM" id="Phobius"/>
    </source>
</evidence>
<name>A0A0A7PNG3_9SPHN</name>
<keyword evidence="1" id="KW-0472">Membrane</keyword>
<accession>A0A0A7PNG3</accession>